<dbReference type="RefSeq" id="WP_204250907.1">
    <property type="nucleotide sequence ID" value="NZ_CAWUGC010000003.1"/>
</dbReference>
<evidence type="ECO:0000256" key="4">
    <source>
        <dbReference type="ARBA" id="ARBA00016452"/>
    </source>
</evidence>
<keyword evidence="15" id="KW-1185">Reference proteome</keyword>
<dbReference type="Pfam" id="PF03379">
    <property type="entry name" value="CcmB"/>
    <property type="match status" value="1"/>
</dbReference>
<sequence length="222" mass="23892">MTGMLLALLKKELCCAFRKRIEIANTLLFFVIIVTLFPISIDHDVALLRKIAPGIICVAALLSTLLSLERLFTDDLHDGTLEQLVLLPVPFSLVVLTKVFCHWLTTGLPLILISPVIALLLSLDVQTWLTVVLVLLLSTPALSFIGAVGAALTVSLRKGSILLSLLTLPLYIPTLIFSTLAINASMLSQPITGYLALLAAISVGSITLMPLFIAAALKINLQ</sequence>
<protein>
    <recommendedName>
        <fullName evidence="4 12">Heme exporter protein B</fullName>
    </recommendedName>
</protein>
<dbReference type="GO" id="GO:0017004">
    <property type="term" value="P:cytochrome complex assembly"/>
    <property type="evidence" value="ECO:0007669"/>
    <property type="project" value="UniProtKB-KW"/>
</dbReference>
<dbReference type="AlphaFoldDB" id="A0A433SAQ0"/>
<dbReference type="PIRSF" id="PIRSF002764">
    <property type="entry name" value="CcmB"/>
    <property type="match status" value="1"/>
</dbReference>
<dbReference type="EMBL" id="PQSP01000009">
    <property type="protein sequence ID" value="RUS65818.1"/>
    <property type="molecule type" value="Genomic_DNA"/>
</dbReference>
<keyword evidence="11 12" id="KW-0472">Membrane</keyword>
<keyword evidence="8 13" id="KW-0812">Transmembrane</keyword>
<dbReference type="GO" id="GO:0015232">
    <property type="term" value="F:heme transmembrane transporter activity"/>
    <property type="evidence" value="ECO:0007669"/>
    <property type="project" value="InterPro"/>
</dbReference>
<evidence type="ECO:0000256" key="6">
    <source>
        <dbReference type="ARBA" id="ARBA00022475"/>
    </source>
</evidence>
<evidence type="ECO:0000256" key="9">
    <source>
        <dbReference type="ARBA" id="ARBA00022748"/>
    </source>
</evidence>
<evidence type="ECO:0000256" key="1">
    <source>
        <dbReference type="ARBA" id="ARBA00002442"/>
    </source>
</evidence>
<evidence type="ECO:0000256" key="11">
    <source>
        <dbReference type="ARBA" id="ARBA00023136"/>
    </source>
</evidence>
<keyword evidence="7 12" id="KW-0997">Cell inner membrane</keyword>
<dbReference type="InterPro" id="IPR003544">
    <property type="entry name" value="Cyt_c_biogenesis_CcmB"/>
</dbReference>
<dbReference type="NCBIfam" id="TIGR01190">
    <property type="entry name" value="ccmB"/>
    <property type="match status" value="1"/>
</dbReference>
<proteinExistence type="inferred from homology"/>
<keyword evidence="10 13" id="KW-1133">Transmembrane helix</keyword>
<dbReference type="Proteomes" id="UP000286947">
    <property type="component" value="Unassembled WGS sequence"/>
</dbReference>
<evidence type="ECO:0000256" key="8">
    <source>
        <dbReference type="ARBA" id="ARBA00022692"/>
    </source>
</evidence>
<comment type="caution">
    <text evidence="14">The sequence shown here is derived from an EMBL/GenBank/DDBJ whole genome shotgun (WGS) entry which is preliminary data.</text>
</comment>
<evidence type="ECO:0000256" key="12">
    <source>
        <dbReference type="PIRNR" id="PIRNR002764"/>
    </source>
</evidence>
<evidence type="ECO:0000256" key="5">
    <source>
        <dbReference type="ARBA" id="ARBA00022448"/>
    </source>
</evidence>
<keyword evidence="5 12" id="KW-0813">Transport</keyword>
<dbReference type="PANTHER" id="PTHR30070:SF1">
    <property type="entry name" value="CYTOCHROME C BIOGENESIS B-RELATED"/>
    <property type="match status" value="1"/>
</dbReference>
<gene>
    <name evidence="14" type="primary">ccmB</name>
    <name evidence="14" type="ORF">CUZ56_02663</name>
</gene>
<accession>A0A433SAQ0</accession>
<dbReference type="PANTHER" id="PTHR30070">
    <property type="entry name" value="HEME EXPORTER PROTEIN B"/>
    <property type="match status" value="1"/>
</dbReference>
<comment type="function">
    <text evidence="1 12">Required for the export of heme to the periplasm for the biogenesis of c-type cytochromes.</text>
</comment>
<feature type="transmembrane region" description="Helical" evidence="13">
    <location>
        <begin position="194"/>
        <end position="217"/>
    </location>
</feature>
<dbReference type="GO" id="GO:0005886">
    <property type="term" value="C:plasma membrane"/>
    <property type="evidence" value="ECO:0007669"/>
    <property type="project" value="UniProtKB-SubCell"/>
</dbReference>
<evidence type="ECO:0000313" key="14">
    <source>
        <dbReference type="EMBL" id="RUS65818.1"/>
    </source>
</evidence>
<dbReference type="PRINTS" id="PR01414">
    <property type="entry name" value="CCMBBIOGNSIS"/>
</dbReference>
<evidence type="ECO:0000256" key="2">
    <source>
        <dbReference type="ARBA" id="ARBA00004429"/>
    </source>
</evidence>
<reference evidence="14 15" key="1">
    <citation type="submission" date="2018-01" db="EMBL/GenBank/DDBJ databases">
        <title>Saezia sanguinis gen. nov., sp. nov., in the order Burkholderiales isolated from human blood.</title>
        <authorList>
            <person name="Medina-Pascual M.J."/>
            <person name="Valdezate S."/>
            <person name="Monzon S."/>
            <person name="Cuesta I."/>
            <person name="Carrasco G."/>
            <person name="Villalon P."/>
            <person name="Saez-Nieto J.A."/>
        </authorList>
    </citation>
    <scope>NUCLEOTIDE SEQUENCE [LARGE SCALE GENOMIC DNA]</scope>
    <source>
        <strain evidence="14 15">CNM695-12</strain>
    </source>
</reference>
<keyword evidence="6 12" id="KW-1003">Cell membrane</keyword>
<dbReference type="InterPro" id="IPR026031">
    <property type="entry name" value="Cyt_c_CcmB_bac"/>
</dbReference>
<evidence type="ECO:0000256" key="3">
    <source>
        <dbReference type="ARBA" id="ARBA00010544"/>
    </source>
</evidence>
<comment type="similarity">
    <text evidence="3 12">Belongs to the CcmB/CycW/HelB family.</text>
</comment>
<evidence type="ECO:0000256" key="10">
    <source>
        <dbReference type="ARBA" id="ARBA00022989"/>
    </source>
</evidence>
<feature type="transmembrane region" description="Helical" evidence="13">
    <location>
        <begin position="161"/>
        <end position="182"/>
    </location>
</feature>
<feature type="transmembrane region" description="Helical" evidence="13">
    <location>
        <begin position="125"/>
        <end position="154"/>
    </location>
</feature>
<comment type="subcellular location">
    <subcellularLocation>
        <location evidence="2">Cell inner membrane</location>
        <topology evidence="2">Multi-pass membrane protein</topology>
    </subcellularLocation>
</comment>
<feature type="transmembrane region" description="Helical" evidence="13">
    <location>
        <begin position="21"/>
        <end position="39"/>
    </location>
</feature>
<dbReference type="GO" id="GO:1903607">
    <property type="term" value="P:cytochrome c biosynthetic process"/>
    <property type="evidence" value="ECO:0007669"/>
    <property type="project" value="TreeGrafter"/>
</dbReference>
<keyword evidence="9 12" id="KW-0201">Cytochrome c-type biogenesis</keyword>
<evidence type="ECO:0000256" key="7">
    <source>
        <dbReference type="ARBA" id="ARBA00022519"/>
    </source>
</evidence>
<organism evidence="14 15">
    <name type="scientific">Saezia sanguinis</name>
    <dbReference type="NCBI Taxonomy" id="1965230"/>
    <lineage>
        <taxon>Bacteria</taxon>
        <taxon>Pseudomonadati</taxon>
        <taxon>Pseudomonadota</taxon>
        <taxon>Betaproteobacteria</taxon>
        <taxon>Burkholderiales</taxon>
        <taxon>Saeziaceae</taxon>
        <taxon>Saezia</taxon>
    </lineage>
</organism>
<evidence type="ECO:0000313" key="15">
    <source>
        <dbReference type="Proteomes" id="UP000286947"/>
    </source>
</evidence>
<name>A0A433SAQ0_9BURK</name>
<feature type="transmembrane region" description="Helical" evidence="13">
    <location>
        <begin position="51"/>
        <end position="72"/>
    </location>
</feature>
<evidence type="ECO:0000256" key="13">
    <source>
        <dbReference type="SAM" id="Phobius"/>
    </source>
</evidence>